<dbReference type="EMBL" id="HBEK01016874">
    <property type="protein sequence ID" value="CAD8399246.1"/>
    <property type="molecule type" value="Transcribed_RNA"/>
</dbReference>
<gene>
    <name evidence="1" type="ORF">RMAR0315_LOCUS9238</name>
</gene>
<organism evidence="1">
    <name type="scientific">Rhodosorus marinus</name>
    <dbReference type="NCBI Taxonomy" id="101924"/>
    <lineage>
        <taxon>Eukaryota</taxon>
        <taxon>Rhodophyta</taxon>
        <taxon>Stylonematophyceae</taxon>
        <taxon>Stylonematales</taxon>
        <taxon>Stylonemataceae</taxon>
        <taxon>Rhodosorus</taxon>
    </lineage>
</organism>
<evidence type="ECO:0000313" key="1">
    <source>
        <dbReference type="EMBL" id="CAD8399246.1"/>
    </source>
</evidence>
<proteinExistence type="predicted"/>
<protein>
    <submittedName>
        <fullName evidence="1">Uncharacterized protein</fullName>
    </submittedName>
</protein>
<name>A0A7S0G6Z8_9RHOD</name>
<reference evidence="1" key="1">
    <citation type="submission" date="2021-01" db="EMBL/GenBank/DDBJ databases">
        <authorList>
            <person name="Corre E."/>
            <person name="Pelletier E."/>
            <person name="Niang G."/>
            <person name="Scheremetjew M."/>
            <person name="Finn R."/>
            <person name="Kale V."/>
            <person name="Holt S."/>
            <person name="Cochrane G."/>
            <person name="Meng A."/>
            <person name="Brown T."/>
            <person name="Cohen L."/>
        </authorList>
    </citation>
    <scope>NUCLEOTIDE SEQUENCE</scope>
    <source>
        <strain evidence="1">UTEX LB 2760</strain>
    </source>
</reference>
<accession>A0A7S0G6Z8</accession>
<sequence>MKEEVVKATATDIVVDENVEEELLADADGFEDKMGGLKLCENCGRNLLVGTGISVQGAYCSDDCFWSAQLDTTGSRMKKEKRRVNSRALKRPDKGKIFRASTHAKDAQRSPSINEGNNAMYVYWQKNLSSYASTWLNCNAPA</sequence>
<dbReference type="AlphaFoldDB" id="A0A7S0G6Z8"/>